<dbReference type="SUPFAM" id="SSF51735">
    <property type="entry name" value="NAD(P)-binding Rossmann-fold domains"/>
    <property type="match status" value="1"/>
</dbReference>
<dbReference type="GO" id="GO:0005811">
    <property type="term" value="C:lipid droplet"/>
    <property type="evidence" value="ECO:0007669"/>
    <property type="project" value="TreeGrafter"/>
</dbReference>
<dbReference type="GO" id="GO:0009247">
    <property type="term" value="P:glycolipid biosynthetic process"/>
    <property type="evidence" value="ECO:0007669"/>
    <property type="project" value="TreeGrafter"/>
</dbReference>
<dbReference type="Pfam" id="PF03435">
    <property type="entry name" value="Sacchrp_dh_NADP"/>
    <property type="match status" value="1"/>
</dbReference>
<keyword evidence="4" id="KW-1185">Reference proteome</keyword>
<dbReference type="Proteomes" id="UP001205105">
    <property type="component" value="Unassembled WGS sequence"/>
</dbReference>
<dbReference type="GO" id="GO:0005886">
    <property type="term" value="C:plasma membrane"/>
    <property type="evidence" value="ECO:0007669"/>
    <property type="project" value="TreeGrafter"/>
</dbReference>
<comment type="similarity">
    <text evidence="1">Belongs to the saccharopine dehydrogenase family.</text>
</comment>
<protein>
    <recommendedName>
        <fullName evidence="2">Saccharopine dehydrogenase NADP binding domain-containing protein</fullName>
    </recommendedName>
</protein>
<comment type="caution">
    <text evidence="3">The sequence shown here is derived from an EMBL/GenBank/DDBJ whole genome shotgun (WGS) entry which is preliminary data.</text>
</comment>
<evidence type="ECO:0000313" key="3">
    <source>
        <dbReference type="EMBL" id="KAI7836002.1"/>
    </source>
</evidence>
<dbReference type="GO" id="GO:0005739">
    <property type="term" value="C:mitochondrion"/>
    <property type="evidence" value="ECO:0007669"/>
    <property type="project" value="TreeGrafter"/>
</dbReference>
<dbReference type="PANTHER" id="PTHR12286">
    <property type="entry name" value="SACCHAROPINE DEHYDROGENASE-LIKE OXIDOREDUCTASE"/>
    <property type="match status" value="1"/>
</dbReference>
<proteinExistence type="inferred from homology"/>
<dbReference type="Gene3D" id="3.40.50.720">
    <property type="entry name" value="NAD(P)-binding Rossmann-like Domain"/>
    <property type="match status" value="1"/>
</dbReference>
<evidence type="ECO:0000259" key="2">
    <source>
        <dbReference type="Pfam" id="PF03435"/>
    </source>
</evidence>
<evidence type="ECO:0000313" key="4">
    <source>
        <dbReference type="Proteomes" id="UP001205105"/>
    </source>
</evidence>
<gene>
    <name evidence="3" type="ORF">COHA_010086</name>
</gene>
<dbReference type="InterPro" id="IPR005097">
    <property type="entry name" value="Sacchrp_dh_NADP-bd"/>
</dbReference>
<organism evidence="3 4">
    <name type="scientific">Chlorella ohadii</name>
    <dbReference type="NCBI Taxonomy" id="2649997"/>
    <lineage>
        <taxon>Eukaryota</taxon>
        <taxon>Viridiplantae</taxon>
        <taxon>Chlorophyta</taxon>
        <taxon>core chlorophytes</taxon>
        <taxon>Trebouxiophyceae</taxon>
        <taxon>Chlorellales</taxon>
        <taxon>Chlorellaceae</taxon>
        <taxon>Chlorella clade</taxon>
        <taxon>Chlorella</taxon>
    </lineage>
</organism>
<name>A0AAD5H1L4_9CHLO</name>
<dbReference type="InterPro" id="IPR051276">
    <property type="entry name" value="Saccharopine_DH-like_oxidrdct"/>
</dbReference>
<sequence length="394" mass="42732">MAGRQYDILVFGATGFTGRRIVQHLATEAGFKGTWAIAGRDRSRLEALAASLSGGTAPGIVVADVASPDSLLAMARSCAVCINTFIERMELLYDDAAKAAGVYVASAVGFDSVPGDLGYTLAQFKPPARCTQVECALTIQGGPNGFRGHYPTYQSAVFGFASAGELRKLRKEAEQKRGKPDLKVPGPKLPRQTGAAWDERFNAWTFPFMGADASVVRRTMARVDPPANVSIVFTLPSRMYMTLWQGFGAAFAFLAQREWGRNLLLKYPRMFSYGEWRTCKRCCMFTHEGPSEQQMAETTFAFTNIGRGYATGAPASPDQQPDMEIVTRVSGPEPGYIACSVFIVQAAITLLEEKGKLPALGVHTPASLLWGTGYVDRLRAHGIKFEVVDSAAVQ</sequence>
<dbReference type="EMBL" id="JADXDR010000209">
    <property type="protein sequence ID" value="KAI7836002.1"/>
    <property type="molecule type" value="Genomic_DNA"/>
</dbReference>
<accession>A0AAD5H1L4</accession>
<evidence type="ECO:0000256" key="1">
    <source>
        <dbReference type="ARBA" id="ARBA00038048"/>
    </source>
</evidence>
<feature type="domain" description="Saccharopine dehydrogenase NADP binding" evidence="2">
    <location>
        <begin position="8"/>
        <end position="86"/>
    </location>
</feature>
<dbReference type="InterPro" id="IPR036291">
    <property type="entry name" value="NAD(P)-bd_dom_sf"/>
</dbReference>
<dbReference type="AlphaFoldDB" id="A0AAD5H1L4"/>
<dbReference type="PANTHER" id="PTHR12286:SF5">
    <property type="entry name" value="SACCHAROPINE DEHYDROGENASE-LIKE OXIDOREDUCTASE"/>
    <property type="match status" value="1"/>
</dbReference>
<reference evidence="3" key="1">
    <citation type="submission" date="2020-11" db="EMBL/GenBank/DDBJ databases">
        <title>Chlorella ohadii genome sequencing and assembly.</title>
        <authorList>
            <person name="Murik O."/>
            <person name="Treves H."/>
            <person name="Kedem I."/>
            <person name="Shotland Y."/>
            <person name="Kaplan A."/>
        </authorList>
    </citation>
    <scope>NUCLEOTIDE SEQUENCE</scope>
    <source>
        <strain evidence="3">1</strain>
    </source>
</reference>